<comment type="caution">
    <text evidence="2">The sequence shown here is derived from an EMBL/GenBank/DDBJ whole genome shotgun (WGS) entry which is preliminary data.</text>
</comment>
<evidence type="ECO:0000313" key="2">
    <source>
        <dbReference type="EMBL" id="KAJ3614531.1"/>
    </source>
</evidence>
<feature type="region of interest" description="Disordered" evidence="1">
    <location>
        <begin position="16"/>
        <end position="49"/>
    </location>
</feature>
<sequence>MLSPLCQDPAGGLWPPGYLSSAPSTQGRHQGTGPLRNRPPAPPISGSSVCAHPTYYHAVYDIRVERYCDEPRCSVSSGSRGSIALVTASHSSTQLVPPARRRGGVVDHRDVIKAHQKHKLLNTPKARRKQWE</sequence>
<gene>
    <name evidence="2" type="ORF">NHX12_018103</name>
</gene>
<dbReference type="Proteomes" id="UP001148018">
    <property type="component" value="Unassembled WGS sequence"/>
</dbReference>
<name>A0A9Q0IYL6_9TELE</name>
<organism evidence="2 3">
    <name type="scientific">Muraenolepis orangiensis</name>
    <name type="common">Patagonian moray cod</name>
    <dbReference type="NCBI Taxonomy" id="630683"/>
    <lineage>
        <taxon>Eukaryota</taxon>
        <taxon>Metazoa</taxon>
        <taxon>Chordata</taxon>
        <taxon>Craniata</taxon>
        <taxon>Vertebrata</taxon>
        <taxon>Euteleostomi</taxon>
        <taxon>Actinopterygii</taxon>
        <taxon>Neopterygii</taxon>
        <taxon>Teleostei</taxon>
        <taxon>Neoteleostei</taxon>
        <taxon>Acanthomorphata</taxon>
        <taxon>Zeiogadaria</taxon>
        <taxon>Gadariae</taxon>
        <taxon>Gadiformes</taxon>
        <taxon>Muraenolepidoidei</taxon>
        <taxon>Muraenolepididae</taxon>
        <taxon>Muraenolepis</taxon>
    </lineage>
</organism>
<proteinExistence type="predicted"/>
<reference evidence="2" key="1">
    <citation type="submission" date="2022-07" db="EMBL/GenBank/DDBJ databases">
        <title>Chromosome-level genome of Muraenolepis orangiensis.</title>
        <authorList>
            <person name="Kim J."/>
        </authorList>
    </citation>
    <scope>NUCLEOTIDE SEQUENCE</scope>
    <source>
        <strain evidence="2">KU_S4_2022</strain>
        <tissue evidence="2">Muscle</tissue>
    </source>
</reference>
<dbReference type="EMBL" id="JANIIK010000034">
    <property type="protein sequence ID" value="KAJ3614531.1"/>
    <property type="molecule type" value="Genomic_DNA"/>
</dbReference>
<protein>
    <submittedName>
        <fullName evidence="2">Uncharacterized protein</fullName>
    </submittedName>
</protein>
<evidence type="ECO:0000256" key="1">
    <source>
        <dbReference type="SAM" id="MobiDB-lite"/>
    </source>
</evidence>
<evidence type="ECO:0000313" key="3">
    <source>
        <dbReference type="Proteomes" id="UP001148018"/>
    </source>
</evidence>
<accession>A0A9Q0IYL6</accession>
<dbReference type="AlphaFoldDB" id="A0A9Q0IYL6"/>
<dbReference type="OrthoDB" id="431720at2759"/>
<keyword evidence="3" id="KW-1185">Reference proteome</keyword>